<evidence type="ECO:0000256" key="2">
    <source>
        <dbReference type="ARBA" id="ARBA00022692"/>
    </source>
</evidence>
<feature type="transmembrane region" description="Helical" evidence="5">
    <location>
        <begin position="42"/>
        <end position="61"/>
    </location>
</feature>
<reference evidence="7" key="1">
    <citation type="submission" date="2023-05" db="EMBL/GenBank/DDBJ databases">
        <title>Nepenthes gracilis genome sequencing.</title>
        <authorList>
            <person name="Fukushima K."/>
        </authorList>
    </citation>
    <scope>NUCLEOTIDE SEQUENCE</scope>
    <source>
        <strain evidence="7">SING2019-196</strain>
    </source>
</reference>
<sequence length="293" mass="32237">MEFLSKSIPDVIVFFPIFLTLYLTAYSFVFKNWNPKLRPEASSCLISLTHSTPALFLAAFSLFSDDHRGFASPNTQFQNKVLDYSIAYFIMDLIHYLVFYPNDVLFIAHHLATLFVFVSCRYLVFHGAFSILVLLILAEVSSLFQNLWTLAGARRFDVEFAAKMRRTRDRYSYMSLLRCSGLPLGSPKLQSNLSAGIDGEKDIVGIVNEEELTVGVGSSGGSVEVMLAICGGALEEGGNHMFLPGGMSKADLFVLVSGTGGPGVRPQLTKLVSARCLMATVARPSDSTLNIKF</sequence>
<dbReference type="InterPro" id="IPR040327">
    <property type="entry name" value="At5g14285-like"/>
</dbReference>
<protein>
    <recommendedName>
        <fullName evidence="6">TLC domain-containing protein</fullName>
    </recommendedName>
</protein>
<dbReference type="PANTHER" id="PTHR31766:SF2">
    <property type="entry name" value="GLABROUS1 ENHANCER-BINDING PROTEIN-LIKE 2"/>
    <property type="match status" value="1"/>
</dbReference>
<dbReference type="SMART" id="SM00724">
    <property type="entry name" value="TLC"/>
    <property type="match status" value="1"/>
</dbReference>
<evidence type="ECO:0000259" key="6">
    <source>
        <dbReference type="SMART" id="SM00724"/>
    </source>
</evidence>
<dbReference type="AlphaFoldDB" id="A0AAD3XJL6"/>
<feature type="domain" description="TLC" evidence="6">
    <location>
        <begin position="36"/>
        <end position="256"/>
    </location>
</feature>
<keyword evidence="8" id="KW-1185">Reference proteome</keyword>
<dbReference type="GO" id="GO:0016020">
    <property type="term" value="C:membrane"/>
    <property type="evidence" value="ECO:0007669"/>
    <property type="project" value="UniProtKB-SubCell"/>
</dbReference>
<keyword evidence="4 5" id="KW-0472">Membrane</keyword>
<evidence type="ECO:0000256" key="1">
    <source>
        <dbReference type="ARBA" id="ARBA00004141"/>
    </source>
</evidence>
<feature type="transmembrane region" description="Helical" evidence="5">
    <location>
        <begin position="111"/>
        <end position="137"/>
    </location>
</feature>
<comment type="subcellular location">
    <subcellularLocation>
        <location evidence="1">Membrane</location>
        <topology evidence="1">Multi-pass membrane protein</topology>
    </subcellularLocation>
</comment>
<dbReference type="Proteomes" id="UP001279734">
    <property type="component" value="Unassembled WGS sequence"/>
</dbReference>
<keyword evidence="2 5" id="KW-0812">Transmembrane</keyword>
<comment type="caution">
    <text evidence="7">The sequence shown here is derived from an EMBL/GenBank/DDBJ whole genome shotgun (WGS) entry which is preliminary data.</text>
</comment>
<evidence type="ECO:0000256" key="5">
    <source>
        <dbReference type="SAM" id="Phobius"/>
    </source>
</evidence>
<evidence type="ECO:0000313" key="7">
    <source>
        <dbReference type="EMBL" id="GMH06825.1"/>
    </source>
</evidence>
<feature type="transmembrane region" description="Helical" evidence="5">
    <location>
        <begin position="81"/>
        <end position="99"/>
    </location>
</feature>
<dbReference type="InterPro" id="IPR006634">
    <property type="entry name" value="TLC-dom"/>
</dbReference>
<gene>
    <name evidence="7" type="ORF">Nepgr_008665</name>
</gene>
<dbReference type="PANTHER" id="PTHR31766">
    <property type="entry name" value="GLABROUS1 ENHANCER-BINDING PROTEIN-LIKE 2"/>
    <property type="match status" value="1"/>
</dbReference>
<dbReference type="Pfam" id="PF03798">
    <property type="entry name" value="TRAM_LAG1_CLN8"/>
    <property type="match status" value="1"/>
</dbReference>
<evidence type="ECO:0000313" key="8">
    <source>
        <dbReference type="Proteomes" id="UP001279734"/>
    </source>
</evidence>
<dbReference type="EMBL" id="BSYO01000006">
    <property type="protein sequence ID" value="GMH06825.1"/>
    <property type="molecule type" value="Genomic_DNA"/>
</dbReference>
<accession>A0AAD3XJL6</accession>
<name>A0AAD3XJL6_NEPGR</name>
<feature type="transmembrane region" description="Helical" evidence="5">
    <location>
        <begin position="12"/>
        <end position="30"/>
    </location>
</feature>
<organism evidence="7 8">
    <name type="scientific">Nepenthes gracilis</name>
    <name type="common">Slender pitcher plant</name>
    <dbReference type="NCBI Taxonomy" id="150966"/>
    <lineage>
        <taxon>Eukaryota</taxon>
        <taxon>Viridiplantae</taxon>
        <taxon>Streptophyta</taxon>
        <taxon>Embryophyta</taxon>
        <taxon>Tracheophyta</taxon>
        <taxon>Spermatophyta</taxon>
        <taxon>Magnoliopsida</taxon>
        <taxon>eudicotyledons</taxon>
        <taxon>Gunneridae</taxon>
        <taxon>Pentapetalae</taxon>
        <taxon>Caryophyllales</taxon>
        <taxon>Nepenthaceae</taxon>
        <taxon>Nepenthes</taxon>
    </lineage>
</organism>
<proteinExistence type="predicted"/>
<evidence type="ECO:0000256" key="3">
    <source>
        <dbReference type="ARBA" id="ARBA00022989"/>
    </source>
</evidence>
<evidence type="ECO:0000256" key="4">
    <source>
        <dbReference type="ARBA" id="ARBA00023136"/>
    </source>
</evidence>
<keyword evidence="3 5" id="KW-1133">Transmembrane helix</keyword>